<dbReference type="EMBL" id="MU150231">
    <property type="protein sequence ID" value="KAF9469129.1"/>
    <property type="molecule type" value="Genomic_DNA"/>
</dbReference>
<evidence type="ECO:0000313" key="1">
    <source>
        <dbReference type="EMBL" id="KAF9469129.1"/>
    </source>
</evidence>
<protein>
    <submittedName>
        <fullName evidence="1">Uncharacterized protein</fullName>
    </submittedName>
</protein>
<proteinExistence type="predicted"/>
<reference evidence="1" key="1">
    <citation type="submission" date="2020-11" db="EMBL/GenBank/DDBJ databases">
        <authorList>
            <consortium name="DOE Joint Genome Institute"/>
            <person name="Ahrendt S."/>
            <person name="Riley R."/>
            <person name="Andreopoulos W."/>
            <person name="Labutti K."/>
            <person name="Pangilinan J."/>
            <person name="Ruiz-Duenas F.J."/>
            <person name="Barrasa J.M."/>
            <person name="Sanchez-Garcia M."/>
            <person name="Camarero S."/>
            <person name="Miyauchi S."/>
            <person name="Serrano A."/>
            <person name="Linde D."/>
            <person name="Babiker R."/>
            <person name="Drula E."/>
            <person name="Ayuso-Fernandez I."/>
            <person name="Pacheco R."/>
            <person name="Padilla G."/>
            <person name="Ferreira P."/>
            <person name="Barriuso J."/>
            <person name="Kellner H."/>
            <person name="Castanera R."/>
            <person name="Alfaro M."/>
            <person name="Ramirez L."/>
            <person name="Pisabarro A.G."/>
            <person name="Kuo A."/>
            <person name="Tritt A."/>
            <person name="Lipzen A."/>
            <person name="He G."/>
            <person name="Yan M."/>
            <person name="Ng V."/>
            <person name="Cullen D."/>
            <person name="Martin F."/>
            <person name="Rosso M.-N."/>
            <person name="Henrissat B."/>
            <person name="Hibbett D."/>
            <person name="Martinez A.T."/>
            <person name="Grigoriev I.V."/>
        </authorList>
    </citation>
    <scope>NUCLEOTIDE SEQUENCE</scope>
    <source>
        <strain evidence="1">CBS 247.69</strain>
    </source>
</reference>
<comment type="caution">
    <text evidence="1">The sequence shown here is derived from an EMBL/GenBank/DDBJ whole genome shotgun (WGS) entry which is preliminary data.</text>
</comment>
<dbReference type="Proteomes" id="UP000807353">
    <property type="component" value="Unassembled WGS sequence"/>
</dbReference>
<name>A0A9P5YH14_9AGAR</name>
<gene>
    <name evidence="1" type="ORF">BDZ94DRAFT_1245431</name>
</gene>
<sequence length="78" mass="8566">MQARASGAWLRLLKSQARPQASTKPSHVEGFEGPGPHITISNCKKLITPLIPSFIPTDSNSCYLCRATLLARCQWQVS</sequence>
<accession>A0A9P5YH14</accession>
<organism evidence="1 2">
    <name type="scientific">Collybia nuda</name>
    <dbReference type="NCBI Taxonomy" id="64659"/>
    <lineage>
        <taxon>Eukaryota</taxon>
        <taxon>Fungi</taxon>
        <taxon>Dikarya</taxon>
        <taxon>Basidiomycota</taxon>
        <taxon>Agaricomycotina</taxon>
        <taxon>Agaricomycetes</taxon>
        <taxon>Agaricomycetidae</taxon>
        <taxon>Agaricales</taxon>
        <taxon>Tricholomatineae</taxon>
        <taxon>Clitocybaceae</taxon>
        <taxon>Collybia</taxon>
    </lineage>
</organism>
<keyword evidence="2" id="KW-1185">Reference proteome</keyword>
<dbReference type="AlphaFoldDB" id="A0A9P5YH14"/>
<evidence type="ECO:0000313" key="2">
    <source>
        <dbReference type="Proteomes" id="UP000807353"/>
    </source>
</evidence>